<dbReference type="AlphaFoldDB" id="X1S0W7"/>
<dbReference type="EMBL" id="BARW01003608">
    <property type="protein sequence ID" value="GAI69085.1"/>
    <property type="molecule type" value="Genomic_DNA"/>
</dbReference>
<protein>
    <recommendedName>
        <fullName evidence="1">FAD/NAD(P)-binding domain-containing protein</fullName>
    </recommendedName>
</protein>
<dbReference type="PRINTS" id="PR00411">
    <property type="entry name" value="PNDRDTASEI"/>
</dbReference>
<gene>
    <name evidence="2" type="ORF">S12H4_09059</name>
</gene>
<dbReference type="PRINTS" id="PR00368">
    <property type="entry name" value="FADPNR"/>
</dbReference>
<organism evidence="2">
    <name type="scientific">marine sediment metagenome</name>
    <dbReference type="NCBI Taxonomy" id="412755"/>
    <lineage>
        <taxon>unclassified sequences</taxon>
        <taxon>metagenomes</taxon>
        <taxon>ecological metagenomes</taxon>
    </lineage>
</organism>
<dbReference type="InterPro" id="IPR036188">
    <property type="entry name" value="FAD/NAD-bd_sf"/>
</dbReference>
<sequence>MAKVDVLIIGAGTAGEYAAGTAKQYTDSIAMIERGPVGGDCIFHACIPTKALVHAARAYKKMKTTDFFGLPTLSTAAEYTKVKAFKDRIISGIATGRDERWIRQGIQLFRGNASFVSPNEVKVADEVIKADKIIITTGSMPAVPPIPGLKETGYITNIEALELEHVPERLAIIGGGPIGVEFAQVFAAFGSKITIYEALDRILIGEDEEISRAVLGFFEKQRISVSTSVAVGGVESTSSGKLLITKSQNGQEKRTEHDSILVATGR</sequence>
<comment type="caution">
    <text evidence="2">The sequence shown here is derived from an EMBL/GenBank/DDBJ whole genome shotgun (WGS) entry which is preliminary data.</text>
</comment>
<dbReference type="GO" id="GO:0003955">
    <property type="term" value="F:NAD(P)H dehydrogenase (quinone) activity"/>
    <property type="evidence" value="ECO:0007669"/>
    <property type="project" value="TreeGrafter"/>
</dbReference>
<name>X1S0W7_9ZZZZ</name>
<dbReference type="PANTHER" id="PTHR43014">
    <property type="entry name" value="MERCURIC REDUCTASE"/>
    <property type="match status" value="1"/>
</dbReference>
<proteinExistence type="predicted"/>
<dbReference type="Pfam" id="PF07992">
    <property type="entry name" value="Pyr_redox_2"/>
    <property type="match status" value="1"/>
</dbReference>
<reference evidence="2" key="1">
    <citation type="journal article" date="2014" name="Front. Microbiol.">
        <title>High frequency of phylogenetically diverse reductive dehalogenase-homologous genes in deep subseafloor sedimentary metagenomes.</title>
        <authorList>
            <person name="Kawai M."/>
            <person name="Futagami T."/>
            <person name="Toyoda A."/>
            <person name="Takaki Y."/>
            <person name="Nishi S."/>
            <person name="Hori S."/>
            <person name="Arai W."/>
            <person name="Tsubouchi T."/>
            <person name="Morono Y."/>
            <person name="Uchiyama I."/>
            <person name="Ito T."/>
            <person name="Fujiyama A."/>
            <person name="Inagaki F."/>
            <person name="Takami H."/>
        </authorList>
    </citation>
    <scope>NUCLEOTIDE SEQUENCE</scope>
    <source>
        <strain evidence="2">Expedition CK06-06</strain>
    </source>
</reference>
<evidence type="ECO:0000313" key="2">
    <source>
        <dbReference type="EMBL" id="GAI69085.1"/>
    </source>
</evidence>
<feature type="non-terminal residue" evidence="2">
    <location>
        <position position="266"/>
    </location>
</feature>
<dbReference type="PANTHER" id="PTHR43014:SF4">
    <property type="entry name" value="PYRIDINE NUCLEOTIDE-DISULFIDE OXIDOREDUCTASE RCLA-RELATED"/>
    <property type="match status" value="1"/>
</dbReference>
<evidence type="ECO:0000259" key="1">
    <source>
        <dbReference type="Pfam" id="PF07992"/>
    </source>
</evidence>
<accession>X1S0W7</accession>
<dbReference type="SUPFAM" id="SSF51905">
    <property type="entry name" value="FAD/NAD(P)-binding domain"/>
    <property type="match status" value="1"/>
</dbReference>
<dbReference type="InterPro" id="IPR023753">
    <property type="entry name" value="FAD/NAD-binding_dom"/>
</dbReference>
<dbReference type="GO" id="GO:0050660">
    <property type="term" value="F:flavin adenine dinucleotide binding"/>
    <property type="evidence" value="ECO:0007669"/>
    <property type="project" value="TreeGrafter"/>
</dbReference>
<dbReference type="Gene3D" id="3.50.50.60">
    <property type="entry name" value="FAD/NAD(P)-binding domain"/>
    <property type="match status" value="2"/>
</dbReference>
<feature type="domain" description="FAD/NAD(P)-binding" evidence="1">
    <location>
        <begin position="5"/>
        <end position="266"/>
    </location>
</feature>